<keyword evidence="8 10" id="KW-0472">Membrane</keyword>
<dbReference type="FunFam" id="3.40.50.300:FF:001077">
    <property type="entry name" value="Uncharacterized protein, isoform A"/>
    <property type="match status" value="1"/>
</dbReference>
<accession>A0A9N9ZZC4</accession>
<feature type="transmembrane region" description="Helical" evidence="10">
    <location>
        <begin position="435"/>
        <end position="457"/>
    </location>
</feature>
<feature type="transmembrane region" description="Helical" evidence="10">
    <location>
        <begin position="630"/>
        <end position="648"/>
    </location>
</feature>
<dbReference type="PANTHER" id="PTHR48041:SF105">
    <property type="entry name" value="FI02074P"/>
    <property type="match status" value="1"/>
</dbReference>
<evidence type="ECO:0000256" key="8">
    <source>
        <dbReference type="ARBA" id="ARBA00023136"/>
    </source>
</evidence>
<feature type="transmembrane region" description="Helical" evidence="10">
    <location>
        <begin position="477"/>
        <end position="501"/>
    </location>
</feature>
<keyword evidence="5" id="KW-0547">Nucleotide-binding</keyword>
<dbReference type="PROSITE" id="PS50893">
    <property type="entry name" value="ABC_TRANSPORTER_2"/>
    <property type="match status" value="1"/>
</dbReference>
<feature type="domain" description="ABC transporter" evidence="11">
    <location>
        <begin position="3"/>
        <end position="245"/>
    </location>
</feature>
<keyword evidence="6" id="KW-0067">ATP-binding</keyword>
<protein>
    <recommendedName>
        <fullName evidence="11">ABC transporter domain-containing protein</fullName>
    </recommendedName>
</protein>
<dbReference type="GO" id="GO:0005524">
    <property type="term" value="F:ATP binding"/>
    <property type="evidence" value="ECO:0007669"/>
    <property type="project" value="UniProtKB-KW"/>
</dbReference>
<proteinExistence type="inferred from homology"/>
<evidence type="ECO:0000256" key="4">
    <source>
        <dbReference type="ARBA" id="ARBA00022692"/>
    </source>
</evidence>
<keyword evidence="13" id="KW-1185">Reference proteome</keyword>
<keyword evidence="4 10" id="KW-0812">Transmembrane</keyword>
<gene>
    <name evidence="12" type="ORF">BEMITA_LOCUS674</name>
</gene>
<dbReference type="InterPro" id="IPR017871">
    <property type="entry name" value="ABC_transporter-like_CS"/>
</dbReference>
<organism evidence="12 13">
    <name type="scientific">Bemisia tabaci</name>
    <name type="common">Sweetpotato whitefly</name>
    <name type="synonym">Aleurodes tabaci</name>
    <dbReference type="NCBI Taxonomy" id="7038"/>
    <lineage>
        <taxon>Eukaryota</taxon>
        <taxon>Metazoa</taxon>
        <taxon>Ecdysozoa</taxon>
        <taxon>Arthropoda</taxon>
        <taxon>Hexapoda</taxon>
        <taxon>Insecta</taxon>
        <taxon>Pterygota</taxon>
        <taxon>Neoptera</taxon>
        <taxon>Paraneoptera</taxon>
        <taxon>Hemiptera</taxon>
        <taxon>Sternorrhyncha</taxon>
        <taxon>Aleyrodoidea</taxon>
        <taxon>Aleyrodidae</taxon>
        <taxon>Aleyrodinae</taxon>
        <taxon>Bemisia</taxon>
    </lineage>
</organism>
<dbReference type="InterPro" id="IPR050352">
    <property type="entry name" value="ABCG_transporters"/>
</dbReference>
<dbReference type="AlphaFoldDB" id="A0A9N9ZZC4"/>
<dbReference type="EMBL" id="OU963862">
    <property type="protein sequence ID" value="CAH0380979.1"/>
    <property type="molecule type" value="Genomic_DNA"/>
</dbReference>
<sequence>MDVEFRDLTFKIHKKWYKRDSVDRTILKSVSGKFRAGELSAILGPSGAGKSSLLNAISGFTSKGISGSLLVNGQQRDEKLFRKLSCYITQEDMIQPMLTLQEVMMFAAELKLSGETTLKHKLQLVHEIQSMLGLRECRRTRTEYLSGGQKKRLVVALELINNPPVIFLDEPTSGLDNVSTSQTLKLLRLLAHQGRTIVCTIHQPSASLFQLFDHVYVLAQGLCVYQGATTELVPFLASAGLHCPTHYNPADFVIEMTDGEEEDHITILAAATNNGKLSCFAKSKPDIPDLDSSIALPLPVPPIHTQLPNWKPPSPAQSETSFSSTDSNCINNNNNNNNNNNKLVNGILATSILSYRKISEKHAESEMHSSWCVDFPTSSWSQFCTIWKRMMLQTFRNKVGLKIQFYHHLMCGLAVGIVFWNKANDGAEFFNHMKFCMGVILFHTFTQCMVPVLAFPFEVKLLKREYFNRWYSFKPYYFALSMARIPTIIMFSMIFLSLVYFMSGLPVEMYRFFFFALIGIEVSLVAEGMGLFIGSVFNVTNGSAVGPLTIAPFLGLAIYGFDFAKEIHWAMNAVMKLSFLRCGVVGLVIVVFGMGRQPLQCDREMYCHFRNPRTMIYYLDLENTSPWEQVFYLTMMLCIFRILVYVGLKQRLDT</sequence>
<dbReference type="SMART" id="SM00382">
    <property type="entry name" value="AAA"/>
    <property type="match status" value="1"/>
</dbReference>
<keyword evidence="3" id="KW-0813">Transport</keyword>
<dbReference type="InterPro" id="IPR013525">
    <property type="entry name" value="ABC2_TM"/>
</dbReference>
<evidence type="ECO:0000256" key="2">
    <source>
        <dbReference type="ARBA" id="ARBA00005814"/>
    </source>
</evidence>
<dbReference type="InterPro" id="IPR003439">
    <property type="entry name" value="ABC_transporter-like_ATP-bd"/>
</dbReference>
<evidence type="ECO:0000259" key="11">
    <source>
        <dbReference type="PROSITE" id="PS50893"/>
    </source>
</evidence>
<feature type="transmembrane region" description="Helical" evidence="10">
    <location>
        <begin position="573"/>
        <end position="595"/>
    </location>
</feature>
<feature type="transmembrane region" description="Helical" evidence="10">
    <location>
        <begin position="543"/>
        <end position="561"/>
    </location>
</feature>
<comment type="similarity">
    <text evidence="2">Belongs to the ABC transporter superfamily. ABCG family. Eye pigment precursor importer (TC 3.A.1.204) subfamily.</text>
</comment>
<feature type="compositionally biased region" description="Polar residues" evidence="9">
    <location>
        <begin position="316"/>
        <end position="330"/>
    </location>
</feature>
<dbReference type="PANTHER" id="PTHR48041">
    <property type="entry name" value="ABC TRANSPORTER G FAMILY MEMBER 28"/>
    <property type="match status" value="1"/>
</dbReference>
<dbReference type="Pfam" id="PF19055">
    <property type="entry name" value="ABC2_membrane_7"/>
    <property type="match status" value="1"/>
</dbReference>
<dbReference type="Pfam" id="PF01061">
    <property type="entry name" value="ABC2_membrane"/>
    <property type="match status" value="1"/>
</dbReference>
<dbReference type="KEGG" id="btab:109041184"/>
<evidence type="ECO:0000256" key="10">
    <source>
        <dbReference type="SAM" id="Phobius"/>
    </source>
</evidence>
<feature type="region of interest" description="Disordered" evidence="9">
    <location>
        <begin position="306"/>
        <end position="336"/>
    </location>
</feature>
<dbReference type="GO" id="GO:0140359">
    <property type="term" value="F:ABC-type transporter activity"/>
    <property type="evidence" value="ECO:0007669"/>
    <property type="project" value="InterPro"/>
</dbReference>
<dbReference type="SUPFAM" id="SSF52540">
    <property type="entry name" value="P-loop containing nucleoside triphosphate hydrolases"/>
    <property type="match status" value="1"/>
</dbReference>
<name>A0A9N9ZZC4_BEMTA</name>
<dbReference type="Proteomes" id="UP001152759">
    <property type="component" value="Chromosome 1"/>
</dbReference>
<feature type="transmembrane region" description="Helical" evidence="10">
    <location>
        <begin position="513"/>
        <end position="537"/>
    </location>
</feature>
<dbReference type="PROSITE" id="PS00211">
    <property type="entry name" value="ABC_TRANSPORTER_1"/>
    <property type="match status" value="1"/>
</dbReference>
<evidence type="ECO:0000313" key="13">
    <source>
        <dbReference type="Proteomes" id="UP001152759"/>
    </source>
</evidence>
<feature type="transmembrane region" description="Helical" evidence="10">
    <location>
        <begin position="405"/>
        <end position="423"/>
    </location>
</feature>
<keyword evidence="7 10" id="KW-1133">Transmembrane helix</keyword>
<dbReference type="GO" id="GO:0005886">
    <property type="term" value="C:plasma membrane"/>
    <property type="evidence" value="ECO:0007669"/>
    <property type="project" value="TreeGrafter"/>
</dbReference>
<reference evidence="12" key="1">
    <citation type="submission" date="2021-12" db="EMBL/GenBank/DDBJ databases">
        <authorList>
            <person name="King R."/>
        </authorList>
    </citation>
    <scope>NUCLEOTIDE SEQUENCE</scope>
</reference>
<dbReference type="GO" id="GO:0016887">
    <property type="term" value="F:ATP hydrolysis activity"/>
    <property type="evidence" value="ECO:0007669"/>
    <property type="project" value="InterPro"/>
</dbReference>
<evidence type="ECO:0000313" key="12">
    <source>
        <dbReference type="EMBL" id="CAH0380979.1"/>
    </source>
</evidence>
<dbReference type="InterPro" id="IPR043926">
    <property type="entry name" value="ABCG_dom"/>
</dbReference>
<evidence type="ECO:0000256" key="3">
    <source>
        <dbReference type="ARBA" id="ARBA00022448"/>
    </source>
</evidence>
<dbReference type="InterPro" id="IPR027417">
    <property type="entry name" value="P-loop_NTPase"/>
</dbReference>
<evidence type="ECO:0000256" key="6">
    <source>
        <dbReference type="ARBA" id="ARBA00022840"/>
    </source>
</evidence>
<comment type="subcellular location">
    <subcellularLocation>
        <location evidence="1">Membrane</location>
        <topology evidence="1">Multi-pass membrane protein</topology>
    </subcellularLocation>
</comment>
<dbReference type="InterPro" id="IPR003593">
    <property type="entry name" value="AAA+_ATPase"/>
</dbReference>
<dbReference type="Pfam" id="PF00005">
    <property type="entry name" value="ABC_tran"/>
    <property type="match status" value="1"/>
</dbReference>
<evidence type="ECO:0000256" key="9">
    <source>
        <dbReference type="SAM" id="MobiDB-lite"/>
    </source>
</evidence>
<dbReference type="CDD" id="cd03213">
    <property type="entry name" value="ABCG_EPDR"/>
    <property type="match status" value="1"/>
</dbReference>
<evidence type="ECO:0000256" key="1">
    <source>
        <dbReference type="ARBA" id="ARBA00004141"/>
    </source>
</evidence>
<dbReference type="Gene3D" id="3.40.50.300">
    <property type="entry name" value="P-loop containing nucleotide triphosphate hydrolases"/>
    <property type="match status" value="1"/>
</dbReference>
<evidence type="ECO:0000256" key="5">
    <source>
        <dbReference type="ARBA" id="ARBA00022741"/>
    </source>
</evidence>
<evidence type="ECO:0000256" key="7">
    <source>
        <dbReference type="ARBA" id="ARBA00022989"/>
    </source>
</evidence>